<name>A0A1E4T9W6_9ASCO</name>
<feature type="region of interest" description="Disordered" evidence="1">
    <location>
        <begin position="588"/>
        <end position="610"/>
    </location>
</feature>
<feature type="region of interest" description="Disordered" evidence="1">
    <location>
        <begin position="289"/>
        <end position="314"/>
    </location>
</feature>
<evidence type="ECO:0000256" key="1">
    <source>
        <dbReference type="SAM" id="MobiDB-lite"/>
    </source>
</evidence>
<gene>
    <name evidence="2" type="ORF">CANCADRAFT_45088</name>
</gene>
<feature type="region of interest" description="Disordered" evidence="1">
    <location>
        <begin position="161"/>
        <end position="205"/>
    </location>
</feature>
<protein>
    <submittedName>
        <fullName evidence="2">Uncharacterized protein</fullName>
    </submittedName>
</protein>
<dbReference type="Proteomes" id="UP000095023">
    <property type="component" value="Unassembled WGS sequence"/>
</dbReference>
<evidence type="ECO:0000313" key="2">
    <source>
        <dbReference type="EMBL" id="ODV88575.1"/>
    </source>
</evidence>
<feature type="region of interest" description="Disordered" evidence="1">
    <location>
        <begin position="423"/>
        <end position="443"/>
    </location>
</feature>
<evidence type="ECO:0000313" key="3">
    <source>
        <dbReference type="Proteomes" id="UP000095023"/>
    </source>
</evidence>
<feature type="compositionally biased region" description="Acidic residues" evidence="1">
    <location>
        <begin position="430"/>
        <end position="443"/>
    </location>
</feature>
<dbReference type="AlphaFoldDB" id="A0A1E4T9W6"/>
<feature type="compositionally biased region" description="Basic residues" evidence="1">
    <location>
        <begin position="594"/>
        <end position="603"/>
    </location>
</feature>
<accession>A0A1E4T9W6</accession>
<dbReference type="EMBL" id="KV453843">
    <property type="protein sequence ID" value="ODV88575.1"/>
    <property type="molecule type" value="Genomic_DNA"/>
</dbReference>
<proteinExistence type="predicted"/>
<keyword evidence="3" id="KW-1185">Reference proteome</keyword>
<reference evidence="3" key="1">
    <citation type="submission" date="2016-02" db="EMBL/GenBank/DDBJ databases">
        <title>Comparative genomics of biotechnologically important yeasts.</title>
        <authorList>
            <consortium name="DOE Joint Genome Institute"/>
            <person name="Riley R."/>
            <person name="Haridas S."/>
            <person name="Wolfe K.H."/>
            <person name="Lopes M.R."/>
            <person name="Hittinger C.T."/>
            <person name="Goker M."/>
            <person name="Salamov A."/>
            <person name="Wisecaver J."/>
            <person name="Long T.M."/>
            <person name="Aerts A.L."/>
            <person name="Barry K."/>
            <person name="Choi C."/>
            <person name="Clum A."/>
            <person name="Coughlan A.Y."/>
            <person name="Deshpande S."/>
            <person name="Douglass A.P."/>
            <person name="Hanson S.J."/>
            <person name="Klenk H.-P."/>
            <person name="Labutti K."/>
            <person name="Lapidus A."/>
            <person name="Lindquist E."/>
            <person name="Lipzen A."/>
            <person name="Meier-Kolthoff J.P."/>
            <person name="Ohm R.A."/>
            <person name="Otillar R.P."/>
            <person name="Pangilinan J."/>
            <person name="Peng Y."/>
            <person name="Rokas A."/>
            <person name="Rosa C.A."/>
            <person name="Scheuner C."/>
            <person name="Sibirny A.A."/>
            <person name="Slot J.C."/>
            <person name="Stielow J.B."/>
            <person name="Sun H."/>
            <person name="Kurtzman C.P."/>
            <person name="Blackwell M."/>
            <person name="Jeffries T.W."/>
            <person name="Grigoriev I.V."/>
        </authorList>
    </citation>
    <scope>NUCLEOTIDE SEQUENCE [LARGE SCALE GENOMIC DNA]</scope>
    <source>
        <strain evidence="3">NRRL Y-17796</strain>
    </source>
</reference>
<sequence>MDPDAPANSSQFWSYPHKVQQNNQYVHILPHDQSSFNRDASLAPTYTSPNKSSDDINPSLIFSSSANTSPVSMFPATPISAQLSRIDTDNGSHMSSNAKFKAIIMSSPISGNYYYNGSPGSQPWSNNVSRDLTSKFSASQALSRSNSSITAVPDFSSSSYSGSISSLNPAGPPTPTGPVGSSYTDPQHLDQRQPPLVQPRPQYLSRHSDSAFSSVSLLQRRTHSVSAMPQVSEGLDLQSTVRPSPRNMRRVRSFSNKFRALDSNEPDTIPQVAIAATPRSAMRRARSYTVAPAHSESTPLTGYDLPEPPHSALERSLSTNNLTTFGSPRRPTVSLIVSPHGQATVVKSDSASQSAVSVSASTPNSAKPPVRGLSIFTSGNSQVESAPVSSSGMSTKRGMFDMFGPQEEEEEYGMTLTMSGLTNGSTETFGAEESEEDDDEEKDDELSYLLSAAEIASRNPGSRLSKFKHFASHKPEIACADARAAIRRLVSRKSRLDEERKQAILVDQNKSTGPTTPNRSNFNLLFGSAGNTGGPAATPMQEDYSFASSLIMQGGNLPNMTPYTPNVSFDFQSHASLQGPELQSLVDEHSVPEHHHHQRQHQHFPHDAHR</sequence>
<feature type="compositionally biased region" description="Low complexity" evidence="1">
    <location>
        <begin position="192"/>
        <end position="202"/>
    </location>
</feature>
<organism evidence="2 3">
    <name type="scientific">Tortispora caseinolytica NRRL Y-17796</name>
    <dbReference type="NCBI Taxonomy" id="767744"/>
    <lineage>
        <taxon>Eukaryota</taxon>
        <taxon>Fungi</taxon>
        <taxon>Dikarya</taxon>
        <taxon>Ascomycota</taxon>
        <taxon>Saccharomycotina</taxon>
        <taxon>Trigonopsidomycetes</taxon>
        <taxon>Trigonopsidales</taxon>
        <taxon>Trigonopsidaceae</taxon>
        <taxon>Tortispora</taxon>
    </lineage>
</organism>